<comment type="pathway">
    <text evidence="2">Protein modification; protein glycosylation.</text>
</comment>
<dbReference type="AGR" id="Xenbase:XB-GENE-18005880"/>
<comment type="similarity">
    <text evidence="3 18">Belongs to the glycosyltransferase 10 family.</text>
</comment>
<evidence type="ECO:0000313" key="21">
    <source>
        <dbReference type="Proteomes" id="UP000186698"/>
    </source>
</evidence>
<reference evidence="22" key="2">
    <citation type="submission" date="2025-08" db="UniProtKB">
        <authorList>
            <consortium name="RefSeq"/>
        </authorList>
    </citation>
    <scope>IDENTIFICATION</scope>
    <source>
        <strain evidence="22">J_2021</strain>
        <tissue evidence="22">Erythrocytes</tissue>
    </source>
</reference>
<evidence type="ECO:0000313" key="23">
    <source>
        <dbReference type="Xenbase" id="XB-GENE-18005880"/>
    </source>
</evidence>
<evidence type="ECO:0000256" key="13">
    <source>
        <dbReference type="ARBA" id="ARBA00029329"/>
    </source>
</evidence>
<evidence type="ECO:0000256" key="9">
    <source>
        <dbReference type="ARBA" id="ARBA00023034"/>
    </source>
</evidence>
<gene>
    <name evidence="23" type="primary">fut4.S</name>
    <name evidence="22" type="synonym">LOC108710013</name>
</gene>
<dbReference type="InterPro" id="IPR001503">
    <property type="entry name" value="Glyco_trans_10"/>
</dbReference>
<dbReference type="EC" id="2.4.1.-" evidence="18"/>
<evidence type="ECO:0000256" key="2">
    <source>
        <dbReference type="ARBA" id="ARBA00004922"/>
    </source>
</evidence>
<organism evidence="21 22">
    <name type="scientific">Xenopus laevis</name>
    <name type="common">African clawed frog</name>
    <dbReference type="NCBI Taxonomy" id="8355"/>
    <lineage>
        <taxon>Eukaryota</taxon>
        <taxon>Metazoa</taxon>
        <taxon>Chordata</taxon>
        <taxon>Craniata</taxon>
        <taxon>Vertebrata</taxon>
        <taxon>Euteleostomi</taxon>
        <taxon>Amphibia</taxon>
        <taxon>Batrachia</taxon>
        <taxon>Anura</taxon>
        <taxon>Pipoidea</taxon>
        <taxon>Pipidae</taxon>
        <taxon>Xenopodinae</taxon>
        <taxon>Xenopus</taxon>
        <taxon>Xenopus</taxon>
    </lineage>
</organism>
<evidence type="ECO:0000256" key="17">
    <source>
        <dbReference type="ARBA" id="ARBA00046186"/>
    </source>
</evidence>
<dbReference type="GeneID" id="108710013"/>
<evidence type="ECO:0000256" key="18">
    <source>
        <dbReference type="RuleBase" id="RU003832"/>
    </source>
</evidence>
<keyword evidence="6 18" id="KW-0812">Transmembrane</keyword>
<proteinExistence type="inferred from homology"/>
<dbReference type="RefSeq" id="XP_018105843.1">
    <property type="nucleotide sequence ID" value="XM_018250354.2"/>
</dbReference>
<dbReference type="InterPro" id="IPR055270">
    <property type="entry name" value="Glyco_tran_10_C"/>
</dbReference>
<evidence type="ECO:0000256" key="12">
    <source>
        <dbReference type="ARBA" id="ARBA00023198"/>
    </source>
</evidence>
<evidence type="ECO:0000256" key="4">
    <source>
        <dbReference type="ARBA" id="ARBA00022676"/>
    </source>
</evidence>
<comment type="catalytic activity">
    <reaction evidence="14">
        <text>an alpha-Neu5Ac-(2-&gt;3)-beta-D-Gal-(1-&gt;4)-beta-D-GlcNAc6S derivative + GDP-beta-L-fucose = an alpha-Neu5Ac-(2-&gt;3)-beta-D-Gal-(1-&gt;4)-[alpha-L-Fuc-(1-&gt;3)]-beta-D-GlcNAc6S derivative + GDP + H(+)</text>
        <dbReference type="Rhea" id="RHEA:62004"/>
        <dbReference type="ChEBI" id="CHEBI:15378"/>
        <dbReference type="ChEBI" id="CHEBI:57273"/>
        <dbReference type="ChEBI" id="CHEBI:58189"/>
        <dbReference type="ChEBI" id="CHEBI:145344"/>
        <dbReference type="ChEBI" id="CHEBI:145345"/>
    </reaction>
    <physiologicalReaction direction="left-to-right" evidence="14">
        <dbReference type="Rhea" id="RHEA:62005"/>
    </physiologicalReaction>
</comment>
<keyword evidence="8" id="KW-1133">Transmembrane helix</keyword>
<dbReference type="UniPathway" id="UPA00378"/>
<evidence type="ECO:0000256" key="15">
    <source>
        <dbReference type="ARBA" id="ARBA00036234"/>
    </source>
</evidence>
<comment type="subcellular location">
    <subcellularLocation>
        <location evidence="1">Golgi apparatus membrane</location>
        <topology evidence="1">Single-pass type II membrane protein</topology>
    </subcellularLocation>
    <subcellularLocation>
        <location evidence="18">Golgi apparatus</location>
        <location evidence="18">Golgi stack membrane</location>
        <topology evidence="18">Single-pass type II membrane protein</topology>
    </subcellularLocation>
</comment>
<keyword evidence="11" id="KW-0325">Glycoprotein</keyword>
<dbReference type="InterPro" id="IPR038577">
    <property type="entry name" value="GT10-like_C_sf"/>
</dbReference>
<dbReference type="Pfam" id="PF17039">
    <property type="entry name" value="Glyco_tran_10_N"/>
    <property type="match status" value="1"/>
</dbReference>
<keyword evidence="12" id="KW-0395">Inflammatory response</keyword>
<dbReference type="Xenbase" id="XB-GENE-18005880">
    <property type="gene designation" value="fut4.S"/>
</dbReference>
<dbReference type="SUPFAM" id="SSF53756">
    <property type="entry name" value="UDP-Glycosyltransferase/glycogen phosphorylase"/>
    <property type="match status" value="1"/>
</dbReference>
<keyword evidence="21" id="KW-1185">Reference proteome</keyword>
<keyword evidence="10" id="KW-0472">Membrane</keyword>
<sequence length="363" mass="43215">MRGDSLLSVERLRCWRLCRRSRWRSLRSQLLAVSLTCTVLVVYVCSQALIAGPINFPLLWGTTTPPKQVTVLIWHEPFGKRRRLGDCHMLFNVTGCHITTNRSLYQEANAIMFHHRDISDFSDFPFRRRQSSQKWIWMNFESPSHSPWLASLGGIFNWTMSYRVDSDIFMPYGFLFSKKHAKIVLPRKRKLVAWVISNWNEDHERVQYYNELRNYVQIDIYGRYGLDLKEDNIVKTVSEYKFYLAFENSLHTDYITEKLWRNALKSNAVPIVMGPSRYNYEMFIPRNSFIHVDDFSSPRKLAMYLKHLDKNIHLYRRYFTWKKRYDVHVTSFWDEHYCTACRSIKAAGNQHRTASDLAGWFES</sequence>
<evidence type="ECO:0000256" key="7">
    <source>
        <dbReference type="ARBA" id="ARBA00022968"/>
    </source>
</evidence>
<evidence type="ECO:0000259" key="20">
    <source>
        <dbReference type="Pfam" id="PF17039"/>
    </source>
</evidence>
<comment type="catalytic activity">
    <reaction evidence="13">
        <text>a beta-D-galactosyl-(1-&gt;4)-N-acetyl-beta-D-glucosaminyl derivative + GDP-beta-L-fucose = a beta-D-galactosyl-(1-&gt;4)-[alpha-L-fucosyl-(1-&gt;3)]-N-acetyl-beta-D-glucosaminyl derivative + GDP + H(+)</text>
        <dbReference type="Rhea" id="RHEA:14257"/>
        <dbReference type="ChEBI" id="CHEBI:15378"/>
        <dbReference type="ChEBI" id="CHEBI:57273"/>
        <dbReference type="ChEBI" id="CHEBI:58189"/>
        <dbReference type="ChEBI" id="CHEBI:133507"/>
        <dbReference type="ChEBI" id="CHEBI:137941"/>
        <dbReference type="EC" id="2.4.1.152"/>
    </reaction>
    <physiologicalReaction direction="left-to-right" evidence="13">
        <dbReference type="Rhea" id="RHEA:14258"/>
    </physiologicalReaction>
</comment>
<evidence type="ECO:0000256" key="16">
    <source>
        <dbReference type="ARBA" id="ARBA00036481"/>
    </source>
</evidence>
<dbReference type="AlphaFoldDB" id="A0A1L8HAX8"/>
<keyword evidence="9 18" id="KW-0333">Golgi apparatus</keyword>
<comment type="catalytic activity">
    <reaction evidence="15">
        <text>an alpha-Neu5Ac-(2-&gt;3)-beta-D-Gal-(1-&gt;4)-beta-D-GlcNAc-(1-&gt;3)-beta-D-Gal-(1-&gt;4)-beta-D-GlcNAc derivative + GDP-beta-L-fucose = an alpha-Neu5Ac-(2-&gt;3)-beta-D-Gal-(1-&gt;4)-beta-D-GlcNAc-(1-&gt;3)-beta-D-Gal-(1-&gt;4)-[alpha-L-Fuc-(1-&gt;3)]-beta-D-GlcNAc derivative + GDP + H(+)</text>
        <dbReference type="Rhea" id="RHEA:68044"/>
        <dbReference type="ChEBI" id="CHEBI:15378"/>
        <dbReference type="ChEBI" id="CHEBI:57273"/>
        <dbReference type="ChEBI" id="CHEBI:58189"/>
        <dbReference type="ChEBI" id="CHEBI:145343"/>
        <dbReference type="ChEBI" id="CHEBI:176900"/>
    </reaction>
    <physiologicalReaction direction="left-to-right" evidence="15">
        <dbReference type="Rhea" id="RHEA:68045"/>
    </physiologicalReaction>
</comment>
<accession>A0A1L8HAX8</accession>
<dbReference type="GO" id="GO:0000139">
    <property type="term" value="C:Golgi membrane"/>
    <property type="evidence" value="ECO:0007669"/>
    <property type="project" value="UniProtKB-SubCell"/>
</dbReference>
<evidence type="ECO:0000256" key="11">
    <source>
        <dbReference type="ARBA" id="ARBA00023180"/>
    </source>
</evidence>
<dbReference type="STRING" id="8355.A0A1L8HAX8"/>
<dbReference type="KEGG" id="xla:108710013"/>
<dbReference type="Proteomes" id="UP000186698">
    <property type="component" value="Chromosome 2S"/>
</dbReference>
<feature type="domain" description="Fucosyltransferase C-terminal" evidence="19">
    <location>
        <begin position="186"/>
        <end position="360"/>
    </location>
</feature>
<dbReference type="GO" id="GO:0006954">
    <property type="term" value="P:inflammatory response"/>
    <property type="evidence" value="ECO:0007669"/>
    <property type="project" value="UniProtKB-KW"/>
</dbReference>
<feature type="domain" description="Fucosyltransferase N-terminal" evidence="20">
    <location>
        <begin position="67"/>
        <end position="173"/>
    </location>
</feature>
<comment type="catalytic activity">
    <reaction evidence="16">
        <text>an N-acetyl-alpha-neuraminyl-(2-&gt;3)-beta-D-galactosyl-(1-&gt;4)-N-acetyl-beta-D-glucosaminyl derivative + GDP-beta-L-fucose = an alpha-Neu5Ac-(2-&gt;3)-beta-D-Gal-(1-&gt;4)-[alpha-L-Fuc-(1-&gt;3)]-beta-D-GlcNAc derivative + GDP + H(+)</text>
        <dbReference type="Rhea" id="RHEA:56076"/>
        <dbReference type="ChEBI" id="CHEBI:15378"/>
        <dbReference type="ChEBI" id="CHEBI:57273"/>
        <dbReference type="ChEBI" id="CHEBI:58189"/>
        <dbReference type="ChEBI" id="CHEBI:136545"/>
        <dbReference type="ChEBI" id="CHEBI:139509"/>
    </reaction>
    <physiologicalReaction direction="left-to-right" evidence="16">
        <dbReference type="Rhea" id="RHEA:56077"/>
    </physiologicalReaction>
</comment>
<dbReference type="InterPro" id="IPR031481">
    <property type="entry name" value="Glyco_tran_10_N"/>
</dbReference>
<protein>
    <recommendedName>
        <fullName evidence="18">Fucosyltransferase</fullName>
        <ecNumber evidence="18">2.4.1.-</ecNumber>
    </recommendedName>
</protein>
<dbReference type="PANTHER" id="PTHR11929:SF132">
    <property type="entry name" value="ALPHA-(1,3)-FUCOSYLTRANSFERASE 4"/>
    <property type="match status" value="1"/>
</dbReference>
<evidence type="ECO:0000256" key="3">
    <source>
        <dbReference type="ARBA" id="ARBA00008919"/>
    </source>
</evidence>
<dbReference type="OrthoDB" id="427096at2759"/>
<dbReference type="Gene3D" id="3.40.50.11660">
    <property type="entry name" value="Glycosyl transferase family 10, C-terminal domain"/>
    <property type="match status" value="1"/>
</dbReference>
<comment type="function">
    <text evidence="17">Catalyzes alpha(1-&gt;3) linkage of fucosyl moiety transferred from GDP-beta-L-fucose to N-acetyl glucosamine (GlcNAc) within type 2 lactosamine (LacNAc, Gal-beta(1-&gt;4)GlcNAc) glycan attached to N- or O-linked glycoproteins. Robustly fucosylates nonsialylated distal LacNAc unit of the polylactosamine chain to form Lewis X antigen (CD15), a glycan determinant known to mediate important cellular functions in development and immunity. Fucosylates with lower efficiency sialylated LacNAc acceptors to form sialyl Lewis X and 6-sulfo sialyl Lewis X determinants that serve as recognition epitopes for C-type lectins. Together with FUT7 contributes to SELE, SELL and SELP selectin ligand biosynthesis and selectin-dependent lymphocyte homing, leukocyte migration and blood leukocyte homeostasis. In a cell type specific manner, may also fucosylate the internal LacNAc unit of the polylactosamine chain to form VIM-2 antigen that serves as recognition epitope for SELE.</text>
</comment>
<keyword evidence="5 18" id="KW-0808">Transferase</keyword>
<evidence type="ECO:0000256" key="8">
    <source>
        <dbReference type="ARBA" id="ARBA00022989"/>
    </source>
</evidence>
<evidence type="ECO:0000256" key="14">
    <source>
        <dbReference type="ARBA" id="ARBA00035849"/>
    </source>
</evidence>
<evidence type="ECO:0000256" key="1">
    <source>
        <dbReference type="ARBA" id="ARBA00004323"/>
    </source>
</evidence>
<dbReference type="OMA" id="HREIATN"/>
<evidence type="ECO:0000256" key="6">
    <source>
        <dbReference type="ARBA" id="ARBA00022692"/>
    </source>
</evidence>
<dbReference type="CTD" id="108710013"/>
<dbReference type="GO" id="GO:0046920">
    <property type="term" value="F:alpha-(1-&gt;3)-fucosyltransferase activity"/>
    <property type="evidence" value="ECO:0000318"/>
    <property type="project" value="GO_Central"/>
</dbReference>
<keyword evidence="4 18" id="KW-0328">Glycosyltransferase</keyword>
<evidence type="ECO:0000256" key="5">
    <source>
        <dbReference type="ARBA" id="ARBA00022679"/>
    </source>
</evidence>
<keyword evidence="7" id="KW-0735">Signal-anchor</keyword>
<evidence type="ECO:0000313" key="22">
    <source>
        <dbReference type="RefSeq" id="XP_018105843.1"/>
    </source>
</evidence>
<dbReference type="GO" id="GO:0017083">
    <property type="term" value="F:4-galactosyl-N-acetylglucosaminide 3-alpha-L-fucosyltransferase activity"/>
    <property type="evidence" value="ECO:0007669"/>
    <property type="project" value="UniProtKB-EC"/>
</dbReference>
<evidence type="ECO:0000259" key="19">
    <source>
        <dbReference type="Pfam" id="PF00852"/>
    </source>
</evidence>
<reference evidence="21" key="1">
    <citation type="submission" date="2024-06" db="UniProtKB">
        <authorList>
            <consortium name="RefSeq"/>
        </authorList>
    </citation>
    <scope>NUCLEOTIDE SEQUENCE [LARGE SCALE GENOMIC DNA]</scope>
    <source>
        <strain evidence="21">J_2021</strain>
    </source>
</reference>
<evidence type="ECO:0000256" key="10">
    <source>
        <dbReference type="ARBA" id="ARBA00023136"/>
    </source>
</evidence>
<dbReference type="PANTHER" id="PTHR11929">
    <property type="entry name" value="ALPHA- 1,3 -FUCOSYLTRANSFERASE"/>
    <property type="match status" value="1"/>
</dbReference>
<dbReference type="Pfam" id="PF00852">
    <property type="entry name" value="Glyco_transf_10"/>
    <property type="match status" value="1"/>
</dbReference>
<dbReference type="PaxDb" id="8355-A0A1L8HAX8"/>
<dbReference type="GO" id="GO:0032580">
    <property type="term" value="C:Golgi cisterna membrane"/>
    <property type="evidence" value="ECO:0007669"/>
    <property type="project" value="UniProtKB-SubCell"/>
</dbReference>
<dbReference type="Bgee" id="108710013">
    <property type="expression patterns" value="Expressed in stomach and 13 other cell types or tissues"/>
</dbReference>
<name>A0A1L8HAX8_XENLA</name>
<dbReference type="FunFam" id="3.40.50.11660:FF:000001">
    <property type="entry name" value="alpha-(1,3)-fucosyltransferase 9"/>
    <property type="match status" value="1"/>
</dbReference>